<reference evidence="11" key="1">
    <citation type="journal article" date="2023" name="Mol. Phylogenet. Evol.">
        <title>Genome-scale phylogeny and comparative genomics of the fungal order Sordariales.</title>
        <authorList>
            <person name="Hensen N."/>
            <person name="Bonometti L."/>
            <person name="Westerberg I."/>
            <person name="Brannstrom I.O."/>
            <person name="Guillou S."/>
            <person name="Cros-Aarteil S."/>
            <person name="Calhoun S."/>
            <person name="Haridas S."/>
            <person name="Kuo A."/>
            <person name="Mondo S."/>
            <person name="Pangilinan J."/>
            <person name="Riley R."/>
            <person name="LaButti K."/>
            <person name="Andreopoulos B."/>
            <person name="Lipzen A."/>
            <person name="Chen C."/>
            <person name="Yan M."/>
            <person name="Daum C."/>
            <person name="Ng V."/>
            <person name="Clum A."/>
            <person name="Steindorff A."/>
            <person name="Ohm R.A."/>
            <person name="Martin F."/>
            <person name="Silar P."/>
            <person name="Natvig D.O."/>
            <person name="Lalanne C."/>
            <person name="Gautier V."/>
            <person name="Ament-Velasquez S.L."/>
            <person name="Kruys A."/>
            <person name="Hutchinson M.I."/>
            <person name="Powell A.J."/>
            <person name="Barry K."/>
            <person name="Miller A.N."/>
            <person name="Grigoriev I.V."/>
            <person name="Debuchy R."/>
            <person name="Gladieux P."/>
            <person name="Hiltunen Thoren M."/>
            <person name="Johannesson H."/>
        </authorList>
    </citation>
    <scope>NUCLEOTIDE SEQUENCE</scope>
    <source>
        <strain evidence="11">CBS 538.74</strain>
    </source>
</reference>
<feature type="region of interest" description="Disordered" evidence="9">
    <location>
        <begin position="960"/>
        <end position="993"/>
    </location>
</feature>
<feature type="compositionally biased region" description="Low complexity" evidence="9">
    <location>
        <begin position="965"/>
        <end position="978"/>
    </location>
</feature>
<evidence type="ECO:0000256" key="8">
    <source>
        <dbReference type="PROSITE-ProRule" id="PRU00221"/>
    </source>
</evidence>
<dbReference type="GO" id="GO:0006351">
    <property type="term" value="P:DNA-templated transcription"/>
    <property type="evidence" value="ECO:0007669"/>
    <property type="project" value="InterPro"/>
</dbReference>
<evidence type="ECO:0000313" key="11">
    <source>
        <dbReference type="EMBL" id="KAK4158196.1"/>
    </source>
</evidence>
<name>A0AAN7A2P8_9PEZI</name>
<dbReference type="SMART" id="SM00066">
    <property type="entry name" value="GAL4"/>
    <property type="match status" value="1"/>
</dbReference>
<evidence type="ECO:0000256" key="9">
    <source>
        <dbReference type="SAM" id="MobiDB-lite"/>
    </source>
</evidence>
<dbReference type="InterPro" id="IPR036864">
    <property type="entry name" value="Zn2-C6_fun-type_DNA-bd_sf"/>
</dbReference>
<evidence type="ECO:0000256" key="7">
    <source>
        <dbReference type="ARBA" id="ARBA00023242"/>
    </source>
</evidence>
<dbReference type="PROSITE" id="PS00678">
    <property type="entry name" value="WD_REPEATS_1"/>
    <property type="match status" value="1"/>
</dbReference>
<feature type="domain" description="Zn(2)-C6 fungal-type" evidence="10">
    <location>
        <begin position="381"/>
        <end position="411"/>
    </location>
</feature>
<dbReference type="GO" id="GO:0003677">
    <property type="term" value="F:DNA binding"/>
    <property type="evidence" value="ECO:0007669"/>
    <property type="project" value="InterPro"/>
</dbReference>
<dbReference type="PROSITE" id="PS50294">
    <property type="entry name" value="WD_REPEATS_REGION"/>
    <property type="match status" value="2"/>
</dbReference>
<dbReference type="PANTHER" id="PTHR47338">
    <property type="entry name" value="ZN(II)2CYS6 TRANSCRIPTION FACTOR (EUROFUNG)-RELATED"/>
    <property type="match status" value="1"/>
</dbReference>
<dbReference type="InterPro" id="IPR019775">
    <property type="entry name" value="WD40_repeat_CS"/>
</dbReference>
<comment type="subcellular location">
    <subcellularLocation>
        <location evidence="1">Nucleus</location>
    </subcellularLocation>
</comment>
<feature type="repeat" description="WD" evidence="8">
    <location>
        <begin position="37"/>
        <end position="69"/>
    </location>
</feature>
<evidence type="ECO:0000256" key="4">
    <source>
        <dbReference type="ARBA" id="ARBA00022737"/>
    </source>
</evidence>
<dbReference type="InterPro" id="IPR007219">
    <property type="entry name" value="XnlR_reg_dom"/>
</dbReference>
<dbReference type="Gene3D" id="2.130.10.10">
    <property type="entry name" value="YVTN repeat-like/Quinoprotein amine dehydrogenase"/>
    <property type="match status" value="2"/>
</dbReference>
<evidence type="ECO:0000256" key="6">
    <source>
        <dbReference type="ARBA" id="ARBA00023163"/>
    </source>
</evidence>
<sequence length="1273" mass="137223">MAPSIRPRHSRIPKEKFSIYFGHLKSQPYNESAPGRGAGSHHGLRSIAWNPLGTLVATGASDKTLRVWNPEKPNVRFSTELKGHLAGIEKIAFNPVKDAELCSVSNDGVVKFWDVRTKACVNEVKGLGSAHTLAWAPDGSSLLVGNRRGELFQISPTKSAVISSRLLSVDTNQMAFCWSGEKVFLPTAEGKVQILSYPELEPVLHVNHHVKDGESTEFTLKGHTASCLTTELSPTGRYLATGGADSIVALFDTKDWICQRTVSRMVGPVKNISFSFDGSYLVGGCEEGSGMDVIHTETGEHVHTFKTAGPCEAVAWAPTRYCLAYSDLGVLRIIDADRNTSSPGRSQNAARRSACDFTESSSCTVTSAGGNSSVPKPKRLACMICRKRKLKCDGIKPSCSTCSRLGHTCAYDEVRRKSGPKRGYVKALEERLRQVETLLKTQDVPSSGSDGAKGVPISLDGAAKQPLNQRAAATANFNVTDPSIGIASSRDMDRWHFNADSPNPAPPLEDFNFNSGMGMGMAGVDNNFTWEMIGLGLEEPLPPQETIDELHQIYFEKIHPSVPMIHKYRYLAAMSLAPAQRPPVCLRYAMWTVACSVSDKFQTLKDLFYARSRKYLESDYIKGYGEHMISVAHAQTHVLLGSYEFKWMYFPRAWMSAGSSVRLSQMIGLHRLDGAGLDVKQCLPPPRDWTEREERRRTFWMAFCLDRFGSIGTGWPMTVDEKDILTNLPASDDSFELSRPEQTPTLQDAMCATGAGKLSSFGGVVLMACLFGRNLVHLHRPDVDDKDHDLNGEFWKRHRQMDNILLNTSLCLPSQLKLPSGLGNPNVVFTNMCIHTSTICLHQAAIFKADKNRLPASVSSESKVRCITAANEIASIMRMVSHLDLSAMNPFISFCLYVSARVFVQYLKSRPDDSQTTDSLRFLLSAMNALKRRNPLTESFLVQLDVDLEALGVRIPKLRSAFPRSSDSPGSPGHLPPGLTAARMNNPGNQKGHGIMNYSNQCHFMKVTGDDGNPANGPEIIDMDPNHPGGGGARGFSPSEQANTSLPTRERSHTGGPYLPSHTGGLVPPSFSPFGPTATAGADIDTASNSNDLSGTSPDGGGQPSNRPTPNSSTTGGGTTTSSSSDHHQRQTTLAAPANVNGSSSRSGRNSFETSPVPSHQNLGGGSMSSVGTTPSDVERNNVNAFFGDPSSFGIPPGVSTGLTPDQPFGMPGGAGDASGGGGGGGGEFDGHAAWSNMAAGQQGMTPVAEGVLRSIMAMGPMEGMEMGWEPNA</sequence>
<proteinExistence type="predicted"/>
<evidence type="ECO:0000256" key="1">
    <source>
        <dbReference type="ARBA" id="ARBA00004123"/>
    </source>
</evidence>
<dbReference type="PROSITE" id="PS00463">
    <property type="entry name" value="ZN2_CY6_FUNGAL_1"/>
    <property type="match status" value="1"/>
</dbReference>
<dbReference type="PROSITE" id="PS50082">
    <property type="entry name" value="WD_REPEATS_2"/>
    <property type="match status" value="3"/>
</dbReference>
<dbReference type="InterPro" id="IPR001138">
    <property type="entry name" value="Zn2Cys6_DnaBD"/>
</dbReference>
<evidence type="ECO:0000256" key="5">
    <source>
        <dbReference type="ARBA" id="ARBA00023015"/>
    </source>
</evidence>
<evidence type="ECO:0000256" key="2">
    <source>
        <dbReference type="ARBA" id="ARBA00022574"/>
    </source>
</evidence>
<accession>A0AAN7A2P8</accession>
<dbReference type="SUPFAM" id="SSF57701">
    <property type="entry name" value="Zn2/Cys6 DNA-binding domain"/>
    <property type="match status" value="1"/>
</dbReference>
<feature type="compositionally biased region" description="Polar residues" evidence="9">
    <location>
        <begin position="1038"/>
        <end position="1047"/>
    </location>
</feature>
<dbReference type="CDD" id="cd12148">
    <property type="entry name" value="fungal_TF_MHR"/>
    <property type="match status" value="1"/>
</dbReference>
<evidence type="ECO:0000259" key="10">
    <source>
        <dbReference type="PROSITE" id="PS50048"/>
    </source>
</evidence>
<protein>
    <submittedName>
        <fullName evidence="11">C6 transcription factor Prf</fullName>
    </submittedName>
</protein>
<feature type="repeat" description="WD" evidence="8">
    <location>
        <begin position="81"/>
        <end position="123"/>
    </location>
</feature>
<dbReference type="GO" id="GO:0008270">
    <property type="term" value="F:zinc ion binding"/>
    <property type="evidence" value="ECO:0007669"/>
    <property type="project" value="InterPro"/>
</dbReference>
<dbReference type="EMBL" id="MU856841">
    <property type="protein sequence ID" value="KAK4158196.1"/>
    <property type="molecule type" value="Genomic_DNA"/>
</dbReference>
<dbReference type="GO" id="GO:0000981">
    <property type="term" value="F:DNA-binding transcription factor activity, RNA polymerase II-specific"/>
    <property type="evidence" value="ECO:0007669"/>
    <property type="project" value="InterPro"/>
</dbReference>
<feature type="compositionally biased region" description="Polar residues" evidence="9">
    <location>
        <begin position="1152"/>
        <end position="1184"/>
    </location>
</feature>
<dbReference type="AlphaFoldDB" id="A0AAN7A2P8"/>
<reference evidence="11" key="2">
    <citation type="submission" date="2023-05" db="EMBL/GenBank/DDBJ databases">
        <authorList>
            <consortium name="Lawrence Berkeley National Laboratory"/>
            <person name="Steindorff A."/>
            <person name="Hensen N."/>
            <person name="Bonometti L."/>
            <person name="Westerberg I."/>
            <person name="Brannstrom I.O."/>
            <person name="Guillou S."/>
            <person name="Cros-Aarteil S."/>
            <person name="Calhoun S."/>
            <person name="Haridas S."/>
            <person name="Kuo A."/>
            <person name="Mondo S."/>
            <person name="Pangilinan J."/>
            <person name="Riley R."/>
            <person name="Labutti K."/>
            <person name="Andreopoulos B."/>
            <person name="Lipzen A."/>
            <person name="Chen C."/>
            <person name="Yanf M."/>
            <person name="Daum C."/>
            <person name="Ng V."/>
            <person name="Clum A."/>
            <person name="Ohm R."/>
            <person name="Martin F."/>
            <person name="Silar P."/>
            <person name="Natvig D."/>
            <person name="Lalanne C."/>
            <person name="Gautier V."/>
            <person name="Ament-Velasquez S.L."/>
            <person name="Kruys A."/>
            <person name="Hutchinson M.I."/>
            <person name="Powell A.J."/>
            <person name="Barry K."/>
            <person name="Miller A.N."/>
            <person name="Grigoriev I.V."/>
            <person name="Debuchy R."/>
            <person name="Gladieux P."/>
            <person name="Thoren M.H."/>
            <person name="Johannesson H."/>
        </authorList>
    </citation>
    <scope>NUCLEOTIDE SEQUENCE</scope>
    <source>
        <strain evidence="11">CBS 538.74</strain>
    </source>
</reference>
<dbReference type="GO" id="GO:0005634">
    <property type="term" value="C:nucleus"/>
    <property type="evidence" value="ECO:0007669"/>
    <property type="project" value="UniProtKB-SubCell"/>
</dbReference>
<evidence type="ECO:0000256" key="3">
    <source>
        <dbReference type="ARBA" id="ARBA00022723"/>
    </source>
</evidence>
<dbReference type="SUPFAM" id="SSF50978">
    <property type="entry name" value="WD40 repeat-like"/>
    <property type="match status" value="1"/>
</dbReference>
<dbReference type="Pfam" id="PF04082">
    <property type="entry name" value="Fungal_trans"/>
    <property type="match status" value="1"/>
</dbReference>
<feature type="region of interest" description="Disordered" evidence="9">
    <location>
        <begin position="1006"/>
        <end position="1230"/>
    </location>
</feature>
<keyword evidence="12" id="KW-1185">Reference proteome</keyword>
<dbReference type="Pfam" id="PF00172">
    <property type="entry name" value="Zn_clus"/>
    <property type="match status" value="1"/>
</dbReference>
<evidence type="ECO:0000313" key="12">
    <source>
        <dbReference type="Proteomes" id="UP001302745"/>
    </source>
</evidence>
<dbReference type="PROSITE" id="PS50048">
    <property type="entry name" value="ZN2_CY6_FUNGAL_2"/>
    <property type="match status" value="1"/>
</dbReference>
<dbReference type="Proteomes" id="UP001302745">
    <property type="component" value="Unassembled WGS sequence"/>
</dbReference>
<dbReference type="InterPro" id="IPR050815">
    <property type="entry name" value="TF_fung"/>
</dbReference>
<feature type="compositionally biased region" description="Gly residues" evidence="9">
    <location>
        <begin position="1211"/>
        <end position="1228"/>
    </location>
</feature>
<dbReference type="PANTHER" id="PTHR47338:SF10">
    <property type="entry name" value="TRANSCRIPTION FACTOR DOMAIN-CONTAINING PROTEIN-RELATED"/>
    <property type="match status" value="1"/>
</dbReference>
<keyword evidence="3" id="KW-0479">Metal-binding</keyword>
<feature type="compositionally biased region" description="Polar residues" evidence="9">
    <location>
        <begin position="1086"/>
        <end position="1097"/>
    </location>
</feature>
<gene>
    <name evidence="11" type="ORF">C8A00DRAFT_39576</name>
</gene>
<feature type="repeat" description="WD" evidence="8">
    <location>
        <begin position="220"/>
        <end position="252"/>
    </location>
</feature>
<keyword evidence="5" id="KW-0805">Transcription regulation</keyword>
<dbReference type="SMART" id="SM00320">
    <property type="entry name" value="WD40"/>
    <property type="match status" value="6"/>
</dbReference>
<dbReference type="InterPro" id="IPR015943">
    <property type="entry name" value="WD40/YVTN_repeat-like_dom_sf"/>
</dbReference>
<keyword evidence="4" id="KW-0677">Repeat</keyword>
<organism evidence="11 12">
    <name type="scientific">Chaetomidium leptoderma</name>
    <dbReference type="NCBI Taxonomy" id="669021"/>
    <lineage>
        <taxon>Eukaryota</taxon>
        <taxon>Fungi</taxon>
        <taxon>Dikarya</taxon>
        <taxon>Ascomycota</taxon>
        <taxon>Pezizomycotina</taxon>
        <taxon>Sordariomycetes</taxon>
        <taxon>Sordariomycetidae</taxon>
        <taxon>Sordariales</taxon>
        <taxon>Chaetomiaceae</taxon>
        <taxon>Chaetomidium</taxon>
    </lineage>
</organism>
<dbReference type="InterPro" id="IPR001680">
    <property type="entry name" value="WD40_rpt"/>
</dbReference>
<dbReference type="FunFam" id="2.130.10.10:FF:000870">
    <property type="entry name" value="WD repeat-containing protein"/>
    <property type="match status" value="1"/>
</dbReference>
<keyword evidence="2 8" id="KW-0853">WD repeat</keyword>
<dbReference type="Gene3D" id="4.10.240.10">
    <property type="entry name" value="Zn(2)-C6 fungal-type DNA-binding domain"/>
    <property type="match status" value="1"/>
</dbReference>
<dbReference type="SMART" id="SM00906">
    <property type="entry name" value="Fungal_trans"/>
    <property type="match status" value="1"/>
</dbReference>
<keyword evidence="7" id="KW-0539">Nucleus</keyword>
<keyword evidence="6" id="KW-0804">Transcription</keyword>
<comment type="caution">
    <text evidence="11">The sequence shown here is derived from an EMBL/GenBank/DDBJ whole genome shotgun (WGS) entry which is preliminary data.</text>
</comment>
<feature type="compositionally biased region" description="Low complexity" evidence="9">
    <location>
        <begin position="1141"/>
        <end position="1151"/>
    </location>
</feature>
<dbReference type="CDD" id="cd00067">
    <property type="entry name" value="GAL4"/>
    <property type="match status" value="1"/>
</dbReference>
<dbReference type="InterPro" id="IPR036322">
    <property type="entry name" value="WD40_repeat_dom_sf"/>
</dbReference>
<dbReference type="Pfam" id="PF00400">
    <property type="entry name" value="WD40"/>
    <property type="match status" value="3"/>
</dbReference>